<organism evidence="7">
    <name type="scientific">Caldiarchaeum subterraneum</name>
    <dbReference type="NCBI Taxonomy" id="311458"/>
    <lineage>
        <taxon>Archaea</taxon>
        <taxon>Nitrososphaerota</taxon>
        <taxon>Candidatus Caldarchaeales</taxon>
        <taxon>Candidatus Caldarchaeaceae</taxon>
        <taxon>Candidatus Caldarchaeum</taxon>
    </lineage>
</organism>
<proteinExistence type="predicted"/>
<dbReference type="Pfam" id="PF03994">
    <property type="entry name" value="DUF350"/>
    <property type="match status" value="1"/>
</dbReference>
<feature type="transmembrane region" description="Helical" evidence="6">
    <location>
        <begin position="65"/>
        <end position="86"/>
    </location>
</feature>
<evidence type="ECO:0000256" key="5">
    <source>
        <dbReference type="ARBA" id="ARBA00023136"/>
    </source>
</evidence>
<dbReference type="EMBL" id="DRWN01000050">
    <property type="protein sequence ID" value="HHK68701.1"/>
    <property type="molecule type" value="Genomic_DNA"/>
</dbReference>
<feature type="transmembrane region" description="Helical" evidence="6">
    <location>
        <begin position="16"/>
        <end position="44"/>
    </location>
</feature>
<comment type="caution">
    <text evidence="7">The sequence shown here is derived from an EMBL/GenBank/DDBJ whole genome shotgun (WGS) entry which is preliminary data.</text>
</comment>
<evidence type="ECO:0000313" key="7">
    <source>
        <dbReference type="EMBL" id="HHK68701.1"/>
    </source>
</evidence>
<name>A0A7C5LCY0_CALS0</name>
<feature type="transmembrane region" description="Helical" evidence="6">
    <location>
        <begin position="152"/>
        <end position="173"/>
    </location>
</feature>
<keyword evidence="3 6" id="KW-0812">Transmembrane</keyword>
<evidence type="ECO:0000256" key="1">
    <source>
        <dbReference type="ARBA" id="ARBA00004651"/>
    </source>
</evidence>
<comment type="subcellular location">
    <subcellularLocation>
        <location evidence="1">Cell membrane</location>
        <topology evidence="1">Multi-pass membrane protein</topology>
    </subcellularLocation>
</comment>
<dbReference type="GO" id="GO:0005886">
    <property type="term" value="C:plasma membrane"/>
    <property type="evidence" value="ECO:0007669"/>
    <property type="project" value="UniProtKB-SubCell"/>
</dbReference>
<feature type="transmembrane region" description="Helical" evidence="6">
    <location>
        <begin position="106"/>
        <end position="131"/>
    </location>
</feature>
<evidence type="ECO:0000256" key="6">
    <source>
        <dbReference type="SAM" id="Phobius"/>
    </source>
</evidence>
<keyword evidence="2" id="KW-1003">Cell membrane</keyword>
<evidence type="ECO:0000256" key="2">
    <source>
        <dbReference type="ARBA" id="ARBA00022475"/>
    </source>
</evidence>
<evidence type="ECO:0000256" key="3">
    <source>
        <dbReference type="ARBA" id="ARBA00022692"/>
    </source>
</evidence>
<gene>
    <name evidence="7" type="ORF">ENM11_06070</name>
</gene>
<sequence length="178" mass="19267">MLQIEPPPPPAWTDPVVFLSGLGWVLLRTFITFVVVFLIGIVSVRVVDLITPGISEISKIRGNPLATGVFAAGFFFYLAAGMIGSMTSPLPIGTEPGVVTLRINPLVLIGYKLVTLLVAVLLSYLFAAIYYRILAKIEPFGLDLDDVDKEPVSVAVYLFGYFIFLGAAVYTALMLPVV</sequence>
<evidence type="ECO:0000256" key="4">
    <source>
        <dbReference type="ARBA" id="ARBA00022989"/>
    </source>
</evidence>
<accession>A0A7C5LCY0</accession>
<evidence type="ECO:0008006" key="8">
    <source>
        <dbReference type="Google" id="ProtNLM"/>
    </source>
</evidence>
<dbReference type="InterPro" id="IPR007140">
    <property type="entry name" value="DUF350"/>
</dbReference>
<keyword evidence="4 6" id="KW-1133">Transmembrane helix</keyword>
<protein>
    <recommendedName>
        <fullName evidence="8">DUF350 domain-containing protein</fullName>
    </recommendedName>
</protein>
<keyword evidence="5 6" id="KW-0472">Membrane</keyword>
<dbReference type="AlphaFoldDB" id="A0A7C5LCY0"/>
<reference evidence="7" key="1">
    <citation type="journal article" date="2020" name="mSystems">
        <title>Genome- and Community-Level Interaction Insights into Carbon Utilization and Element Cycling Functions of Hydrothermarchaeota in Hydrothermal Sediment.</title>
        <authorList>
            <person name="Zhou Z."/>
            <person name="Liu Y."/>
            <person name="Xu W."/>
            <person name="Pan J."/>
            <person name="Luo Z.H."/>
            <person name="Li M."/>
        </authorList>
    </citation>
    <scope>NUCLEOTIDE SEQUENCE [LARGE SCALE GENOMIC DNA]</scope>
    <source>
        <strain evidence="7">SpSt-1056</strain>
    </source>
</reference>